<dbReference type="Proteomes" id="UP000287033">
    <property type="component" value="Unassembled WGS sequence"/>
</dbReference>
<feature type="repeat" description="ANK" evidence="3">
    <location>
        <begin position="83"/>
        <end position="115"/>
    </location>
</feature>
<dbReference type="PANTHER" id="PTHR24198:SF165">
    <property type="entry name" value="ANKYRIN REPEAT-CONTAINING PROTEIN-RELATED"/>
    <property type="match status" value="1"/>
</dbReference>
<dbReference type="PANTHER" id="PTHR24198">
    <property type="entry name" value="ANKYRIN REPEAT AND PROTEIN KINASE DOMAIN-CONTAINING PROTEIN"/>
    <property type="match status" value="1"/>
</dbReference>
<gene>
    <name evidence="4" type="ORF">chiPu_0026939</name>
</gene>
<dbReference type="PROSITE" id="PS50297">
    <property type="entry name" value="ANK_REP_REGION"/>
    <property type="match status" value="1"/>
</dbReference>
<proteinExistence type="predicted"/>
<dbReference type="Pfam" id="PF12796">
    <property type="entry name" value="Ank_2"/>
    <property type="match status" value="1"/>
</dbReference>
<dbReference type="STRING" id="137246.A0A401TKQ7"/>
<evidence type="ECO:0000313" key="4">
    <source>
        <dbReference type="EMBL" id="GCC43218.1"/>
    </source>
</evidence>
<dbReference type="PROSITE" id="PS51257">
    <property type="entry name" value="PROKAR_LIPOPROTEIN"/>
    <property type="match status" value="1"/>
</dbReference>
<protein>
    <submittedName>
        <fullName evidence="4">Uncharacterized protein</fullName>
    </submittedName>
</protein>
<evidence type="ECO:0000313" key="5">
    <source>
        <dbReference type="Proteomes" id="UP000287033"/>
    </source>
</evidence>
<organism evidence="4 5">
    <name type="scientific">Chiloscyllium punctatum</name>
    <name type="common">Brownbanded bambooshark</name>
    <name type="synonym">Hemiscyllium punctatum</name>
    <dbReference type="NCBI Taxonomy" id="137246"/>
    <lineage>
        <taxon>Eukaryota</taxon>
        <taxon>Metazoa</taxon>
        <taxon>Chordata</taxon>
        <taxon>Craniata</taxon>
        <taxon>Vertebrata</taxon>
        <taxon>Chondrichthyes</taxon>
        <taxon>Elasmobranchii</taxon>
        <taxon>Galeomorphii</taxon>
        <taxon>Galeoidea</taxon>
        <taxon>Orectolobiformes</taxon>
        <taxon>Hemiscylliidae</taxon>
        <taxon>Chiloscyllium</taxon>
    </lineage>
</organism>
<accession>A0A401TKQ7</accession>
<dbReference type="InterPro" id="IPR036770">
    <property type="entry name" value="Ankyrin_rpt-contain_sf"/>
</dbReference>
<dbReference type="InterPro" id="IPR002110">
    <property type="entry name" value="Ankyrin_rpt"/>
</dbReference>
<feature type="non-terminal residue" evidence="4">
    <location>
        <position position="125"/>
    </location>
</feature>
<dbReference type="SUPFAM" id="SSF48403">
    <property type="entry name" value="Ankyrin repeat"/>
    <property type="match status" value="1"/>
</dbReference>
<dbReference type="SMART" id="SM00248">
    <property type="entry name" value="ANK"/>
    <property type="match status" value="1"/>
</dbReference>
<comment type="caution">
    <text evidence="4">The sequence shown here is derived from an EMBL/GenBank/DDBJ whole genome shotgun (WGS) entry which is preliminary data.</text>
</comment>
<dbReference type="OrthoDB" id="7464126at2759"/>
<sequence length="125" mass="13526">MIRDRRNVQISLSLEPFAGRLGVVCSCGGFGSCEGCGSRRFRGLRCSMAVYSFKCEPRAYNGQPEAVKVLVGTLVNLDVRDQAGRTPLYVAVQQGHADCVDILTRHGASALVKERLTKGTSLHIA</sequence>
<evidence type="ECO:0000256" key="1">
    <source>
        <dbReference type="ARBA" id="ARBA00022737"/>
    </source>
</evidence>
<evidence type="ECO:0000256" key="3">
    <source>
        <dbReference type="PROSITE-ProRule" id="PRU00023"/>
    </source>
</evidence>
<dbReference type="EMBL" id="BEZZ01090884">
    <property type="protein sequence ID" value="GCC43218.1"/>
    <property type="molecule type" value="Genomic_DNA"/>
</dbReference>
<name>A0A401TKQ7_CHIPU</name>
<dbReference type="Gene3D" id="1.25.40.20">
    <property type="entry name" value="Ankyrin repeat-containing domain"/>
    <property type="match status" value="1"/>
</dbReference>
<keyword evidence="1" id="KW-0677">Repeat</keyword>
<dbReference type="PROSITE" id="PS50088">
    <property type="entry name" value="ANK_REPEAT"/>
    <property type="match status" value="1"/>
</dbReference>
<evidence type="ECO:0000256" key="2">
    <source>
        <dbReference type="ARBA" id="ARBA00023043"/>
    </source>
</evidence>
<keyword evidence="5" id="KW-1185">Reference proteome</keyword>
<reference evidence="4 5" key="1">
    <citation type="journal article" date="2018" name="Nat. Ecol. Evol.">
        <title>Shark genomes provide insights into elasmobranch evolution and the origin of vertebrates.</title>
        <authorList>
            <person name="Hara Y"/>
            <person name="Yamaguchi K"/>
            <person name="Onimaru K"/>
            <person name="Kadota M"/>
            <person name="Koyanagi M"/>
            <person name="Keeley SD"/>
            <person name="Tatsumi K"/>
            <person name="Tanaka K"/>
            <person name="Motone F"/>
            <person name="Kageyama Y"/>
            <person name="Nozu R"/>
            <person name="Adachi N"/>
            <person name="Nishimura O"/>
            <person name="Nakagawa R"/>
            <person name="Tanegashima C"/>
            <person name="Kiyatake I"/>
            <person name="Matsumoto R"/>
            <person name="Murakumo K"/>
            <person name="Nishida K"/>
            <person name="Terakita A"/>
            <person name="Kuratani S"/>
            <person name="Sato K"/>
            <person name="Hyodo S Kuraku.S."/>
        </authorList>
    </citation>
    <scope>NUCLEOTIDE SEQUENCE [LARGE SCALE GENOMIC DNA]</scope>
</reference>
<dbReference type="AlphaFoldDB" id="A0A401TKQ7"/>
<keyword evidence="2 3" id="KW-0040">ANK repeat</keyword>